<sequence length="448" mass="47849">MMLFRAVVLMTLSTCAAAYVCAHPPRVSAQPLGTESILPSPILDDDFFAWPPNVAEFGAGEIIRSREVTLRAFPNTLVPHRAHQIMVRSNDSKDRPVPVTATVLVPTAAWTETGPRPVVDYNMPIDSLGARCTPSYKMVHDWQTLDLDIPPVLSLFLAKNYAVLVPDHQGPRMAYSAGRMAGHAVLDSIRGMKRLPGLGLSDSPVVATGYSGGAIATGWAAQLQPSYAPDVELAGAAAGGIPADFGLLRRTMNGQLGSGLYLSAVLGLAREYPEMLTLANPLGVLLGTSPLKDQCILALAPAGIALLPAELFAVPDPFGNPTARTVVAENRMGALTPATPVLLYHGSSRVFLGDEWIPEEGGDRSAAGMVRRWRRRRLRPAVRRAPHRGRVRVARGGALDRRATGRGVGTCGVPLTVIRARAAAADRPDRPRRPAPRRATSRSAPVPV</sequence>
<dbReference type="PANTHER" id="PTHR34853:SF1">
    <property type="entry name" value="LIPASE 5"/>
    <property type="match status" value="1"/>
</dbReference>
<dbReference type="AlphaFoldDB" id="I0WR48"/>
<proteinExistence type="predicted"/>
<evidence type="ECO:0000256" key="2">
    <source>
        <dbReference type="SAM" id="SignalP"/>
    </source>
</evidence>
<dbReference type="InterPro" id="IPR029058">
    <property type="entry name" value="AB_hydrolase_fold"/>
</dbReference>
<dbReference type="Proteomes" id="UP000006447">
    <property type="component" value="Unassembled WGS sequence"/>
</dbReference>
<feature type="signal peptide" evidence="2">
    <location>
        <begin position="1"/>
        <end position="18"/>
    </location>
</feature>
<dbReference type="Pfam" id="PF03583">
    <property type="entry name" value="LIP"/>
    <property type="match status" value="1"/>
</dbReference>
<reference evidence="3 4" key="1">
    <citation type="journal article" date="2012" name="J. Bacteriol.">
        <title>Draft genome sequence of the nitrophenol-degrading actinomycete Rhodococcus imtechensis RKJ300.</title>
        <authorList>
            <person name="Vikram S."/>
            <person name="Kumar S."/>
            <person name="Subramanian S."/>
            <person name="Raghava G.P."/>
        </authorList>
    </citation>
    <scope>NUCLEOTIDE SEQUENCE [LARGE SCALE GENOMIC DNA]</scope>
    <source>
        <strain evidence="3 4">RKJ300</strain>
    </source>
</reference>
<evidence type="ECO:0000313" key="3">
    <source>
        <dbReference type="EMBL" id="EID78864.1"/>
    </source>
</evidence>
<dbReference type="Gene3D" id="3.40.50.1820">
    <property type="entry name" value="alpha/beta hydrolase"/>
    <property type="match status" value="1"/>
</dbReference>
<dbReference type="GO" id="GO:0004806">
    <property type="term" value="F:triacylglycerol lipase activity"/>
    <property type="evidence" value="ECO:0007669"/>
    <property type="project" value="InterPro"/>
</dbReference>
<evidence type="ECO:0000256" key="1">
    <source>
        <dbReference type="SAM" id="MobiDB-lite"/>
    </source>
</evidence>
<protein>
    <submittedName>
        <fullName evidence="3">Triacylglycerol lipase</fullName>
    </submittedName>
</protein>
<comment type="caution">
    <text evidence="3">The sequence shown here is derived from an EMBL/GenBank/DDBJ whole genome shotgun (WGS) entry which is preliminary data.</text>
</comment>
<organism evidence="3 4">
    <name type="scientific">Rhodococcus opacus RKJ300 = JCM 13270</name>
    <dbReference type="NCBI Taxonomy" id="1165867"/>
    <lineage>
        <taxon>Bacteria</taxon>
        <taxon>Bacillati</taxon>
        <taxon>Actinomycetota</taxon>
        <taxon>Actinomycetes</taxon>
        <taxon>Mycobacteriales</taxon>
        <taxon>Nocardiaceae</taxon>
        <taxon>Rhodococcus</taxon>
    </lineage>
</organism>
<dbReference type="PANTHER" id="PTHR34853">
    <property type="match status" value="1"/>
</dbReference>
<keyword evidence="2" id="KW-0732">Signal</keyword>
<dbReference type="GO" id="GO:0016042">
    <property type="term" value="P:lipid catabolic process"/>
    <property type="evidence" value="ECO:0007669"/>
    <property type="project" value="InterPro"/>
</dbReference>
<evidence type="ECO:0000313" key="4">
    <source>
        <dbReference type="Proteomes" id="UP000006447"/>
    </source>
</evidence>
<dbReference type="Gene3D" id="1.10.260.130">
    <property type="match status" value="1"/>
</dbReference>
<dbReference type="InterPro" id="IPR005152">
    <property type="entry name" value="Lipase_secreted"/>
</dbReference>
<accession>I0WR48</accession>
<feature type="chain" id="PRO_5038892151" evidence="2">
    <location>
        <begin position="19"/>
        <end position="448"/>
    </location>
</feature>
<feature type="region of interest" description="Disordered" evidence="1">
    <location>
        <begin position="421"/>
        <end position="448"/>
    </location>
</feature>
<name>I0WR48_RHOOP</name>
<gene>
    <name evidence="3" type="ORF">W59_15771</name>
</gene>
<dbReference type="SUPFAM" id="SSF53474">
    <property type="entry name" value="alpha/beta-Hydrolases"/>
    <property type="match status" value="1"/>
</dbReference>
<dbReference type="EMBL" id="AJJH01000095">
    <property type="protein sequence ID" value="EID78864.1"/>
    <property type="molecule type" value="Genomic_DNA"/>
</dbReference>